<evidence type="ECO:0000256" key="1">
    <source>
        <dbReference type="ARBA" id="ARBA00004141"/>
    </source>
</evidence>
<dbReference type="GO" id="GO:0022857">
    <property type="term" value="F:transmembrane transporter activity"/>
    <property type="evidence" value="ECO:0007669"/>
    <property type="project" value="InterPro"/>
</dbReference>
<dbReference type="InterPro" id="IPR011701">
    <property type="entry name" value="MFS"/>
</dbReference>
<reference evidence="7 8" key="1">
    <citation type="submission" date="2023-10" db="EMBL/GenBank/DDBJ databases">
        <title>Draft genome sequence of Xylaria bambusicola isolate GMP-LS, the root and basal stem rot pathogen of sugarcane in Indonesia.</title>
        <authorList>
            <person name="Selvaraj P."/>
            <person name="Muralishankar V."/>
            <person name="Muruganantham S."/>
            <person name="Sp S."/>
            <person name="Haryani S."/>
            <person name="Lau K.J.X."/>
            <person name="Naqvi N.I."/>
        </authorList>
    </citation>
    <scope>NUCLEOTIDE SEQUENCE [LARGE SCALE GENOMIC DNA]</scope>
    <source>
        <strain evidence="7">GMP-LS</strain>
    </source>
</reference>
<dbReference type="Proteomes" id="UP001305414">
    <property type="component" value="Unassembled WGS sequence"/>
</dbReference>
<keyword evidence="2" id="KW-0813">Transport</keyword>
<keyword evidence="3 6" id="KW-0812">Transmembrane</keyword>
<comment type="caution">
    <text evidence="7">The sequence shown here is derived from an EMBL/GenBank/DDBJ whole genome shotgun (WGS) entry which is preliminary data.</text>
</comment>
<protein>
    <recommendedName>
        <fullName evidence="9">Major facilitator superfamily (MFS) profile domain-containing protein</fullName>
    </recommendedName>
</protein>
<feature type="transmembrane region" description="Helical" evidence="6">
    <location>
        <begin position="127"/>
        <end position="145"/>
    </location>
</feature>
<feature type="transmembrane region" description="Helical" evidence="6">
    <location>
        <begin position="278"/>
        <end position="300"/>
    </location>
</feature>
<dbReference type="InterPro" id="IPR036259">
    <property type="entry name" value="MFS_trans_sf"/>
</dbReference>
<dbReference type="PANTHER" id="PTHR43791">
    <property type="entry name" value="PERMEASE-RELATED"/>
    <property type="match status" value="1"/>
</dbReference>
<feature type="transmembrane region" description="Helical" evidence="6">
    <location>
        <begin position="157"/>
        <end position="176"/>
    </location>
</feature>
<dbReference type="Pfam" id="PF07690">
    <property type="entry name" value="MFS_1"/>
    <property type="match status" value="1"/>
</dbReference>
<dbReference type="AlphaFoldDB" id="A0AAN7UEA7"/>
<organism evidence="7 8">
    <name type="scientific">Xylaria bambusicola</name>
    <dbReference type="NCBI Taxonomy" id="326684"/>
    <lineage>
        <taxon>Eukaryota</taxon>
        <taxon>Fungi</taxon>
        <taxon>Dikarya</taxon>
        <taxon>Ascomycota</taxon>
        <taxon>Pezizomycotina</taxon>
        <taxon>Sordariomycetes</taxon>
        <taxon>Xylariomycetidae</taxon>
        <taxon>Xylariales</taxon>
        <taxon>Xylariaceae</taxon>
        <taxon>Xylaria</taxon>
    </lineage>
</organism>
<feature type="transmembrane region" description="Helical" evidence="6">
    <location>
        <begin position="404"/>
        <end position="426"/>
    </location>
</feature>
<keyword evidence="4 6" id="KW-1133">Transmembrane helix</keyword>
<dbReference type="FunFam" id="1.20.1250.20:FF:000013">
    <property type="entry name" value="MFS general substrate transporter"/>
    <property type="match status" value="1"/>
</dbReference>
<feature type="transmembrane region" description="Helical" evidence="6">
    <location>
        <begin position="218"/>
        <end position="240"/>
    </location>
</feature>
<feature type="transmembrane region" description="Helical" evidence="6">
    <location>
        <begin position="67"/>
        <end position="86"/>
    </location>
</feature>
<evidence type="ECO:0000256" key="6">
    <source>
        <dbReference type="SAM" id="Phobius"/>
    </source>
</evidence>
<feature type="transmembrane region" description="Helical" evidence="6">
    <location>
        <begin position="321"/>
        <end position="339"/>
    </location>
</feature>
<gene>
    <name evidence="7" type="ORF">RRF57_001767</name>
</gene>
<comment type="subcellular location">
    <subcellularLocation>
        <location evidence="1">Membrane</location>
        <topology evidence="1">Multi-pass membrane protein</topology>
    </subcellularLocation>
</comment>
<feature type="transmembrane region" description="Helical" evidence="6">
    <location>
        <begin position="376"/>
        <end position="398"/>
    </location>
</feature>
<accession>A0AAN7UEA7</accession>
<dbReference type="PANTHER" id="PTHR43791:SF48">
    <property type="entry name" value="TRANSPORTER, PUTATIVE (AFU_ORTHOLOGUE AFUA_4G01000)-RELATED"/>
    <property type="match status" value="1"/>
</dbReference>
<evidence type="ECO:0008006" key="9">
    <source>
        <dbReference type="Google" id="ProtNLM"/>
    </source>
</evidence>
<feature type="transmembrane region" description="Helical" evidence="6">
    <location>
        <begin position="345"/>
        <end position="364"/>
    </location>
</feature>
<keyword evidence="8" id="KW-1185">Reference proteome</keyword>
<dbReference type="GO" id="GO:0016020">
    <property type="term" value="C:membrane"/>
    <property type="evidence" value="ECO:0007669"/>
    <property type="project" value="UniProtKB-SubCell"/>
</dbReference>
<evidence type="ECO:0000256" key="2">
    <source>
        <dbReference type="ARBA" id="ARBA00022448"/>
    </source>
</evidence>
<evidence type="ECO:0000313" key="8">
    <source>
        <dbReference type="Proteomes" id="UP001305414"/>
    </source>
</evidence>
<evidence type="ECO:0000256" key="4">
    <source>
        <dbReference type="ARBA" id="ARBA00022989"/>
    </source>
</evidence>
<feature type="transmembrane region" description="Helical" evidence="6">
    <location>
        <begin position="188"/>
        <end position="206"/>
    </location>
</feature>
<feature type="transmembrane region" description="Helical" evidence="6">
    <location>
        <begin position="438"/>
        <end position="460"/>
    </location>
</feature>
<keyword evidence="5 6" id="KW-0472">Membrane</keyword>
<sequence length="496" mass="55298">MASISNHSSERGEKPQSEALETAYHDIEKSGAITDHELISTRALCSQIGESLVQFDPTAERRLRNKLDYMIVPTVSILYLFCFIDRTNIGMFYPFPTCTRWGRRMLRGNVGNARLAGFEKDLGLKNYDYNIVLSIFYISYIVFEIPSNLACKYFGPGWFLPAISLGFGITSLGTAFVHTKAAACGVRFLLGIFEAGMMPGISYYLSRWYRRSELTFRLSLFIVMAPLAGAFGGLLASGILTLDHFGSLHAQHSERMAQTTVLDKFDKKKLWLGFWNPMVLSTAFIFLLNNITVQGLAFFTPTIVSSIYPTKTTIEKQLFTVPPYVVGAVFVLGLSFSSWRFDRRVIFILATAPFTMVGYILFLASHEARVRYAATFLAAISTFAAGPLANAQVSAVVVSDTSRSMAIGTNVMFGNIGGLISTWSYLPYDAPNYKIGNGINLAGSSIILIVSILQLLWMAWDNKRRDAKDVDAELQGLAQSEMESLEWKHPGFRWRP</sequence>
<name>A0AAN7UEA7_9PEZI</name>
<dbReference type="EMBL" id="JAWHQM010000003">
    <property type="protein sequence ID" value="KAK5626052.1"/>
    <property type="molecule type" value="Genomic_DNA"/>
</dbReference>
<dbReference type="SUPFAM" id="SSF103473">
    <property type="entry name" value="MFS general substrate transporter"/>
    <property type="match status" value="1"/>
</dbReference>
<evidence type="ECO:0000256" key="5">
    <source>
        <dbReference type="ARBA" id="ARBA00023136"/>
    </source>
</evidence>
<dbReference type="Gene3D" id="1.20.1250.20">
    <property type="entry name" value="MFS general substrate transporter like domains"/>
    <property type="match status" value="2"/>
</dbReference>
<evidence type="ECO:0000313" key="7">
    <source>
        <dbReference type="EMBL" id="KAK5626052.1"/>
    </source>
</evidence>
<proteinExistence type="predicted"/>
<evidence type="ECO:0000256" key="3">
    <source>
        <dbReference type="ARBA" id="ARBA00022692"/>
    </source>
</evidence>